<reference evidence="1" key="1">
    <citation type="submission" date="2012-05" db="EMBL/GenBank/DDBJ databases">
        <authorList>
            <person name="Krishnakumar V."/>
            <person name="Cheung F."/>
            <person name="Xiao Y."/>
            <person name="Chan A."/>
            <person name="Moskal W.A."/>
            <person name="Town C.D."/>
        </authorList>
    </citation>
    <scope>NUCLEOTIDE SEQUENCE</scope>
</reference>
<proteinExistence type="evidence at transcript level"/>
<name>I3SV04_LOTJA</name>
<sequence>MPPVSSLKVTPLTMVFVHPIVRLCNFPFLPFESSTVIVSLPKNPFADDPST</sequence>
<evidence type="ECO:0000313" key="1">
    <source>
        <dbReference type="EMBL" id="AFK44096.1"/>
    </source>
</evidence>
<protein>
    <submittedName>
        <fullName evidence="1">Uncharacterized protein</fullName>
    </submittedName>
</protein>
<dbReference type="AlphaFoldDB" id="I3SV04"/>
<dbReference type="EMBL" id="BT144302">
    <property type="protein sequence ID" value="AFK44096.1"/>
    <property type="molecule type" value="mRNA"/>
</dbReference>
<accession>I3SV04</accession>
<organism evidence="1">
    <name type="scientific">Lotus japonicus</name>
    <name type="common">Lotus corniculatus var. japonicus</name>
    <dbReference type="NCBI Taxonomy" id="34305"/>
    <lineage>
        <taxon>Eukaryota</taxon>
        <taxon>Viridiplantae</taxon>
        <taxon>Streptophyta</taxon>
        <taxon>Embryophyta</taxon>
        <taxon>Tracheophyta</taxon>
        <taxon>Spermatophyta</taxon>
        <taxon>Magnoliopsida</taxon>
        <taxon>eudicotyledons</taxon>
        <taxon>Gunneridae</taxon>
        <taxon>Pentapetalae</taxon>
        <taxon>rosids</taxon>
        <taxon>fabids</taxon>
        <taxon>Fabales</taxon>
        <taxon>Fabaceae</taxon>
        <taxon>Papilionoideae</taxon>
        <taxon>50 kb inversion clade</taxon>
        <taxon>NPAAA clade</taxon>
        <taxon>Hologalegina</taxon>
        <taxon>robinioid clade</taxon>
        <taxon>Loteae</taxon>
        <taxon>Lotus</taxon>
    </lineage>
</organism>